<accession>A0AAE0A341</accession>
<dbReference type="InterPro" id="IPR002156">
    <property type="entry name" value="RNaseH_domain"/>
</dbReference>
<reference evidence="2" key="1">
    <citation type="journal article" date="2023" name="Plant J.">
        <title>Genome sequences and population genomics provide insights into the demographic history, inbreeding, and mutation load of two 'living fossil' tree species of Dipteronia.</title>
        <authorList>
            <person name="Feng Y."/>
            <person name="Comes H.P."/>
            <person name="Chen J."/>
            <person name="Zhu S."/>
            <person name="Lu R."/>
            <person name="Zhang X."/>
            <person name="Li P."/>
            <person name="Qiu J."/>
            <person name="Olsen K.M."/>
            <person name="Qiu Y."/>
        </authorList>
    </citation>
    <scope>NUCLEOTIDE SEQUENCE</scope>
    <source>
        <strain evidence="2">NBL</strain>
    </source>
</reference>
<dbReference type="InterPro" id="IPR012337">
    <property type="entry name" value="RNaseH-like_sf"/>
</dbReference>
<dbReference type="AlphaFoldDB" id="A0AAE0A341"/>
<evidence type="ECO:0000259" key="1">
    <source>
        <dbReference type="Pfam" id="PF13456"/>
    </source>
</evidence>
<name>A0AAE0A341_9ROSI</name>
<dbReference type="SUPFAM" id="SSF53098">
    <property type="entry name" value="Ribonuclease H-like"/>
    <property type="match status" value="1"/>
</dbReference>
<proteinExistence type="predicted"/>
<keyword evidence="3" id="KW-1185">Reference proteome</keyword>
<dbReference type="InterPro" id="IPR044730">
    <property type="entry name" value="RNase_H-like_dom_plant"/>
</dbReference>
<dbReference type="PANTHER" id="PTHR47723:SF19">
    <property type="entry name" value="POLYNUCLEOTIDYL TRANSFERASE, RIBONUCLEASE H-LIKE SUPERFAMILY PROTEIN"/>
    <property type="match status" value="1"/>
</dbReference>
<organism evidence="2 3">
    <name type="scientific">Dipteronia sinensis</name>
    <dbReference type="NCBI Taxonomy" id="43782"/>
    <lineage>
        <taxon>Eukaryota</taxon>
        <taxon>Viridiplantae</taxon>
        <taxon>Streptophyta</taxon>
        <taxon>Embryophyta</taxon>
        <taxon>Tracheophyta</taxon>
        <taxon>Spermatophyta</taxon>
        <taxon>Magnoliopsida</taxon>
        <taxon>eudicotyledons</taxon>
        <taxon>Gunneridae</taxon>
        <taxon>Pentapetalae</taxon>
        <taxon>rosids</taxon>
        <taxon>malvids</taxon>
        <taxon>Sapindales</taxon>
        <taxon>Sapindaceae</taxon>
        <taxon>Hippocastanoideae</taxon>
        <taxon>Acereae</taxon>
        <taxon>Dipteronia</taxon>
    </lineage>
</organism>
<dbReference type="Gene3D" id="3.30.420.10">
    <property type="entry name" value="Ribonuclease H-like superfamily/Ribonuclease H"/>
    <property type="match status" value="1"/>
</dbReference>
<dbReference type="Pfam" id="PF13456">
    <property type="entry name" value="RVT_3"/>
    <property type="match status" value="1"/>
</dbReference>
<dbReference type="GO" id="GO:0004523">
    <property type="term" value="F:RNA-DNA hybrid ribonuclease activity"/>
    <property type="evidence" value="ECO:0007669"/>
    <property type="project" value="InterPro"/>
</dbReference>
<dbReference type="Proteomes" id="UP001281410">
    <property type="component" value="Unassembled WGS sequence"/>
</dbReference>
<evidence type="ECO:0000313" key="3">
    <source>
        <dbReference type="Proteomes" id="UP001281410"/>
    </source>
</evidence>
<dbReference type="InterPro" id="IPR053151">
    <property type="entry name" value="RNase_H-like"/>
</dbReference>
<dbReference type="InterPro" id="IPR036397">
    <property type="entry name" value="RNaseH_sf"/>
</dbReference>
<dbReference type="CDD" id="cd06222">
    <property type="entry name" value="RNase_H_like"/>
    <property type="match status" value="1"/>
</dbReference>
<dbReference type="GO" id="GO:0003676">
    <property type="term" value="F:nucleic acid binding"/>
    <property type="evidence" value="ECO:0007669"/>
    <property type="project" value="InterPro"/>
</dbReference>
<protein>
    <recommendedName>
        <fullName evidence="1">RNase H type-1 domain-containing protein</fullName>
    </recommendedName>
</protein>
<comment type="caution">
    <text evidence="2">The sequence shown here is derived from an EMBL/GenBank/DDBJ whole genome shotgun (WGS) entry which is preliminary data.</text>
</comment>
<evidence type="ECO:0000313" key="2">
    <source>
        <dbReference type="EMBL" id="KAK3199349.1"/>
    </source>
</evidence>
<feature type="domain" description="RNase H type-1" evidence="1">
    <location>
        <begin position="3"/>
        <end position="97"/>
    </location>
</feature>
<gene>
    <name evidence="2" type="ORF">Dsin_022764</name>
</gene>
<sequence>MAVSAQRIQASYSPQVAEAVALLRGIILAAETGLSPIVVESDPLGVVNLVNAGSSCSTEIRLVIDDIRDLSQGLGGSQVLHVSRKANYVPHFLSKMAWTLISTAFG</sequence>
<dbReference type="EMBL" id="JANJYJ010000007">
    <property type="protein sequence ID" value="KAK3199349.1"/>
    <property type="molecule type" value="Genomic_DNA"/>
</dbReference>
<dbReference type="PANTHER" id="PTHR47723">
    <property type="entry name" value="OS05G0353850 PROTEIN"/>
    <property type="match status" value="1"/>
</dbReference>